<dbReference type="Proteomes" id="UP001153069">
    <property type="component" value="Unassembled WGS sequence"/>
</dbReference>
<protein>
    <submittedName>
        <fullName evidence="1">Uncharacterized protein</fullName>
    </submittedName>
</protein>
<organism evidence="1 2">
    <name type="scientific">Seminavis robusta</name>
    <dbReference type="NCBI Taxonomy" id="568900"/>
    <lineage>
        <taxon>Eukaryota</taxon>
        <taxon>Sar</taxon>
        <taxon>Stramenopiles</taxon>
        <taxon>Ochrophyta</taxon>
        <taxon>Bacillariophyta</taxon>
        <taxon>Bacillariophyceae</taxon>
        <taxon>Bacillariophycidae</taxon>
        <taxon>Naviculales</taxon>
        <taxon>Naviculaceae</taxon>
        <taxon>Seminavis</taxon>
    </lineage>
</organism>
<reference evidence="1" key="1">
    <citation type="submission" date="2020-06" db="EMBL/GenBank/DDBJ databases">
        <authorList>
            <consortium name="Plant Systems Biology data submission"/>
        </authorList>
    </citation>
    <scope>NUCLEOTIDE SEQUENCE</scope>
    <source>
        <strain evidence="1">D6</strain>
    </source>
</reference>
<name>A0A9N8DSK3_9STRA</name>
<evidence type="ECO:0000313" key="1">
    <source>
        <dbReference type="EMBL" id="CAB9505159.1"/>
    </source>
</evidence>
<dbReference type="EMBL" id="CAICTM010000219">
    <property type="protein sequence ID" value="CAB9505159.1"/>
    <property type="molecule type" value="Genomic_DNA"/>
</dbReference>
<comment type="caution">
    <text evidence="1">The sequence shown here is derived from an EMBL/GenBank/DDBJ whole genome shotgun (WGS) entry which is preliminary data.</text>
</comment>
<keyword evidence="2" id="KW-1185">Reference proteome</keyword>
<proteinExistence type="predicted"/>
<dbReference type="AlphaFoldDB" id="A0A9N8DSK3"/>
<sequence>MAEASLAQARQLAVALVKTNNEILQRCLPHKISQSSVQGVATNSLEFYRLGFDVVKVYAGSNGGYPNFNTPSEISGSNGGLLHFTTKSGISRKPFQSPTELPSVLSDILPIGITSPDEVLHNYEDYISKTAMLHNDILSLFFVVLKDHLKTIQVALGEIDSWHLEPVHVVQFLNNQFGVHLQVPGHYQGSLGGAVTELLAPVPLTCLKCFRSKAEHVPRRSAAPVFNFNGSGYVGSTPRHTGTLTAELLLFGGGGLGTANAGTQQTPSTQVCTQESYFKPESWNLKSVSMPVGEISMSFKVSEESERVKLEKFLEFASVC</sequence>
<evidence type="ECO:0000313" key="2">
    <source>
        <dbReference type="Proteomes" id="UP001153069"/>
    </source>
</evidence>
<gene>
    <name evidence="1" type="ORF">SEMRO_220_G090820.1</name>
</gene>
<dbReference type="OrthoDB" id="55851at2759"/>
<accession>A0A9N8DSK3</accession>